<dbReference type="InterPro" id="IPR012786">
    <property type="entry name" value="Protocat_dOase_a"/>
</dbReference>
<feature type="region of interest" description="Disordered" evidence="4">
    <location>
        <begin position="1"/>
        <end position="22"/>
    </location>
</feature>
<evidence type="ECO:0000256" key="1">
    <source>
        <dbReference type="ARBA" id="ARBA00007825"/>
    </source>
</evidence>
<protein>
    <submittedName>
        <fullName evidence="6">Protocatechuate 3,4-dioxygenase subunit alpha</fullName>
    </submittedName>
</protein>
<dbReference type="InterPro" id="IPR000627">
    <property type="entry name" value="Intradiol_dOase_C"/>
</dbReference>
<sequence length="199" mass="21464">MERSTPGDPATPTFPTTPSQTVGPYLHIGLPWPDGPFAAEEGTAEGIWIRGTVYDGAGEPMTDALVETWQADPEGRFDHPDDPRGPVARPGFRGFGRCPTDGDGDYAIFTLKPGPVPGPNGPQAPHIDMSVFARGMLHRTVTRVYFPDEVEANAADPVLADIDDPAARATLIARVDEENGGYRFDVRLQGEDATVFFDI</sequence>
<evidence type="ECO:0000256" key="3">
    <source>
        <dbReference type="ARBA" id="ARBA00023002"/>
    </source>
</evidence>
<evidence type="ECO:0000313" key="6">
    <source>
        <dbReference type="EMBL" id="GAA1992063.1"/>
    </source>
</evidence>
<evidence type="ECO:0000313" key="7">
    <source>
        <dbReference type="Proteomes" id="UP001501585"/>
    </source>
</evidence>
<gene>
    <name evidence="6" type="primary">pcaG</name>
    <name evidence="6" type="ORF">GCM10009799_17450</name>
</gene>
<dbReference type="PANTHER" id="PTHR33711">
    <property type="entry name" value="DIOXYGENASE, PUTATIVE (AFU_ORTHOLOGUE AFUA_2G02910)-RELATED"/>
    <property type="match status" value="1"/>
</dbReference>
<feature type="compositionally biased region" description="Polar residues" evidence="4">
    <location>
        <begin position="13"/>
        <end position="22"/>
    </location>
</feature>
<evidence type="ECO:0000259" key="5">
    <source>
        <dbReference type="Pfam" id="PF00775"/>
    </source>
</evidence>
<dbReference type="NCBIfam" id="TIGR02423">
    <property type="entry name" value="protocat_alph"/>
    <property type="match status" value="1"/>
</dbReference>
<name>A0ABN2ST44_9ACTN</name>
<dbReference type="PANTHER" id="PTHR33711:SF9">
    <property type="entry name" value="PROTOCATECHUATE 3,4-DIOXYGENASE ALPHA CHAIN"/>
    <property type="match status" value="1"/>
</dbReference>
<reference evidence="6 7" key="1">
    <citation type="journal article" date="2019" name="Int. J. Syst. Evol. Microbiol.">
        <title>The Global Catalogue of Microorganisms (GCM) 10K type strain sequencing project: providing services to taxonomists for standard genome sequencing and annotation.</title>
        <authorList>
            <consortium name="The Broad Institute Genomics Platform"/>
            <consortium name="The Broad Institute Genome Sequencing Center for Infectious Disease"/>
            <person name="Wu L."/>
            <person name="Ma J."/>
        </authorList>
    </citation>
    <scope>NUCLEOTIDE SEQUENCE [LARGE SCALE GENOMIC DNA]</scope>
    <source>
        <strain evidence="6 7">JCM 15313</strain>
    </source>
</reference>
<dbReference type="Pfam" id="PF00775">
    <property type="entry name" value="Dioxygenase_C"/>
    <property type="match status" value="1"/>
</dbReference>
<dbReference type="InterPro" id="IPR015889">
    <property type="entry name" value="Intradiol_dOase_core"/>
</dbReference>
<dbReference type="Gene3D" id="2.60.130.10">
    <property type="entry name" value="Aromatic compound dioxygenase"/>
    <property type="match status" value="1"/>
</dbReference>
<feature type="domain" description="Intradiol ring-cleavage dioxygenases" evidence="5">
    <location>
        <begin position="44"/>
        <end position="190"/>
    </location>
</feature>
<proteinExistence type="inferred from homology"/>
<dbReference type="RefSeq" id="WP_344108054.1">
    <property type="nucleotide sequence ID" value="NZ_BAAAPC010000006.1"/>
</dbReference>
<dbReference type="SUPFAM" id="SSF49482">
    <property type="entry name" value="Aromatic compound dioxygenase"/>
    <property type="match status" value="1"/>
</dbReference>
<comment type="similarity">
    <text evidence="1">Belongs to the intradiol ring-cleavage dioxygenase family.</text>
</comment>
<keyword evidence="3" id="KW-0560">Oxidoreductase</keyword>
<keyword evidence="7" id="KW-1185">Reference proteome</keyword>
<accession>A0ABN2ST44</accession>
<organism evidence="6 7">
    <name type="scientific">Nocardiopsis rhodophaea</name>
    <dbReference type="NCBI Taxonomy" id="280238"/>
    <lineage>
        <taxon>Bacteria</taxon>
        <taxon>Bacillati</taxon>
        <taxon>Actinomycetota</taxon>
        <taxon>Actinomycetes</taxon>
        <taxon>Streptosporangiales</taxon>
        <taxon>Nocardiopsidaceae</taxon>
        <taxon>Nocardiopsis</taxon>
    </lineage>
</organism>
<evidence type="ECO:0000256" key="4">
    <source>
        <dbReference type="SAM" id="MobiDB-lite"/>
    </source>
</evidence>
<keyword evidence="2" id="KW-0223">Dioxygenase</keyword>
<dbReference type="Proteomes" id="UP001501585">
    <property type="component" value="Unassembled WGS sequence"/>
</dbReference>
<evidence type="ECO:0000256" key="2">
    <source>
        <dbReference type="ARBA" id="ARBA00022964"/>
    </source>
</evidence>
<comment type="caution">
    <text evidence="6">The sequence shown here is derived from an EMBL/GenBank/DDBJ whole genome shotgun (WGS) entry which is preliminary data.</text>
</comment>
<dbReference type="InterPro" id="IPR050770">
    <property type="entry name" value="Intradiol_RC_Dioxygenase"/>
</dbReference>
<dbReference type="EMBL" id="BAAAPC010000006">
    <property type="protein sequence ID" value="GAA1992063.1"/>
    <property type="molecule type" value="Genomic_DNA"/>
</dbReference>